<proteinExistence type="predicted"/>
<feature type="compositionally biased region" description="Basic and acidic residues" evidence="1">
    <location>
        <begin position="48"/>
        <end position="80"/>
    </location>
</feature>
<keyword evidence="3" id="KW-1185">Reference proteome</keyword>
<evidence type="ECO:0000313" key="3">
    <source>
        <dbReference type="Proteomes" id="UP001221757"/>
    </source>
</evidence>
<organism evidence="2 3">
    <name type="scientific">Mycena rosella</name>
    <name type="common">Pink bonnet</name>
    <name type="synonym">Agaricus rosellus</name>
    <dbReference type="NCBI Taxonomy" id="1033263"/>
    <lineage>
        <taxon>Eukaryota</taxon>
        <taxon>Fungi</taxon>
        <taxon>Dikarya</taxon>
        <taxon>Basidiomycota</taxon>
        <taxon>Agaricomycotina</taxon>
        <taxon>Agaricomycetes</taxon>
        <taxon>Agaricomycetidae</taxon>
        <taxon>Agaricales</taxon>
        <taxon>Marasmiineae</taxon>
        <taxon>Mycenaceae</taxon>
        <taxon>Mycena</taxon>
    </lineage>
</organism>
<protein>
    <submittedName>
        <fullName evidence="2">Uncharacterized protein</fullName>
    </submittedName>
</protein>
<comment type="caution">
    <text evidence="2">The sequence shown here is derived from an EMBL/GenBank/DDBJ whole genome shotgun (WGS) entry which is preliminary data.</text>
</comment>
<feature type="compositionally biased region" description="Polar residues" evidence="1">
    <location>
        <begin position="170"/>
        <end position="187"/>
    </location>
</feature>
<name>A0AAD7DBD0_MYCRO</name>
<dbReference type="EMBL" id="JARKIE010000086">
    <property type="protein sequence ID" value="KAJ7687656.1"/>
    <property type="molecule type" value="Genomic_DNA"/>
</dbReference>
<evidence type="ECO:0000313" key="2">
    <source>
        <dbReference type="EMBL" id="KAJ7687656.1"/>
    </source>
</evidence>
<feature type="region of interest" description="Disordered" evidence="1">
    <location>
        <begin position="170"/>
        <end position="250"/>
    </location>
</feature>
<evidence type="ECO:0000256" key="1">
    <source>
        <dbReference type="SAM" id="MobiDB-lite"/>
    </source>
</evidence>
<feature type="region of interest" description="Disordered" evidence="1">
    <location>
        <begin position="28"/>
        <end position="140"/>
    </location>
</feature>
<dbReference type="Proteomes" id="UP001221757">
    <property type="component" value="Unassembled WGS sequence"/>
</dbReference>
<accession>A0AAD7DBD0</accession>
<reference evidence="2" key="1">
    <citation type="submission" date="2023-03" db="EMBL/GenBank/DDBJ databases">
        <title>Massive genome expansion in bonnet fungi (Mycena s.s.) driven by repeated elements and novel gene families across ecological guilds.</title>
        <authorList>
            <consortium name="Lawrence Berkeley National Laboratory"/>
            <person name="Harder C.B."/>
            <person name="Miyauchi S."/>
            <person name="Viragh M."/>
            <person name="Kuo A."/>
            <person name="Thoen E."/>
            <person name="Andreopoulos B."/>
            <person name="Lu D."/>
            <person name="Skrede I."/>
            <person name="Drula E."/>
            <person name="Henrissat B."/>
            <person name="Morin E."/>
            <person name="Kohler A."/>
            <person name="Barry K."/>
            <person name="LaButti K."/>
            <person name="Morin E."/>
            <person name="Salamov A."/>
            <person name="Lipzen A."/>
            <person name="Mereny Z."/>
            <person name="Hegedus B."/>
            <person name="Baldrian P."/>
            <person name="Stursova M."/>
            <person name="Weitz H."/>
            <person name="Taylor A."/>
            <person name="Grigoriev I.V."/>
            <person name="Nagy L.G."/>
            <person name="Martin F."/>
            <person name="Kauserud H."/>
        </authorList>
    </citation>
    <scope>NUCLEOTIDE SEQUENCE</scope>
    <source>
        <strain evidence="2">CBHHK067</strain>
    </source>
</reference>
<feature type="compositionally biased region" description="Basic residues" evidence="1">
    <location>
        <begin position="217"/>
        <end position="226"/>
    </location>
</feature>
<gene>
    <name evidence="2" type="ORF">B0H17DRAFT_682684</name>
</gene>
<dbReference type="AlphaFoldDB" id="A0AAD7DBD0"/>
<sequence>MVVRARNDAGTWRVNLKKNQVTRNPNCALATTKMAPKPPPPPSTLTLRGDRDPHPGKPDKARTKRTTAEVQRDKAVKMAEKTAAAAKKKDGIDKAARVEDKLEAEDRANERDGNHPPPTTITKTLRPRPAKEASTAEQDPSTFSAAFETILTSSVSQAMLWKARILSQTGPAAATSSIRMPKTSSICPTKTPLLPPPRSLSQRRRVRPRKDWSGKQSRTRAQRHPPQRVLPGIKASARIVRSMPKSCSRR</sequence>
<feature type="compositionally biased region" description="Basic and acidic residues" evidence="1">
    <location>
        <begin position="87"/>
        <end position="114"/>
    </location>
</feature>